<evidence type="ECO:0000313" key="1">
    <source>
        <dbReference type="EMBL" id="RLP13044.1"/>
    </source>
</evidence>
<dbReference type="RefSeq" id="WP_121587843.1">
    <property type="nucleotide sequence ID" value="NZ_LR134442.1"/>
</dbReference>
<comment type="caution">
    <text evidence="1">The sequence shown here is derived from an EMBL/GenBank/DDBJ whole genome shotgun (WGS) entry which is preliminary data.</text>
</comment>
<organism evidence="1 2">
    <name type="scientific">Propionibacterium australiense</name>
    <dbReference type="NCBI Taxonomy" id="119981"/>
    <lineage>
        <taxon>Bacteria</taxon>
        <taxon>Bacillati</taxon>
        <taxon>Actinomycetota</taxon>
        <taxon>Actinomycetes</taxon>
        <taxon>Propionibacteriales</taxon>
        <taxon>Propionibacteriaceae</taxon>
        <taxon>Propionibacterium</taxon>
    </lineage>
</organism>
<dbReference type="EMBL" id="RCIW01000001">
    <property type="protein sequence ID" value="RLP13044.1"/>
    <property type="molecule type" value="Genomic_DNA"/>
</dbReference>
<protein>
    <submittedName>
        <fullName evidence="1">Uncharacterized protein</fullName>
    </submittedName>
</protein>
<reference evidence="1 2" key="1">
    <citation type="submission" date="2018-10" db="EMBL/GenBank/DDBJ databases">
        <title>Propionibacterium australiense Genome Sequencing and Assembly.</title>
        <authorList>
            <person name="Bernier A.-M."/>
            <person name="Bernard K."/>
        </authorList>
    </citation>
    <scope>NUCLEOTIDE SEQUENCE [LARGE SCALE GENOMIC DNA]</scope>
    <source>
        <strain evidence="1 2">NML98A078</strain>
    </source>
</reference>
<dbReference type="AlphaFoldDB" id="A0A8B3FVX8"/>
<dbReference type="Proteomes" id="UP000279336">
    <property type="component" value="Unassembled WGS sequence"/>
</dbReference>
<evidence type="ECO:0000313" key="2">
    <source>
        <dbReference type="Proteomes" id="UP000279336"/>
    </source>
</evidence>
<proteinExistence type="predicted"/>
<name>A0A8B3FVX8_9ACTN</name>
<dbReference type="OrthoDB" id="3829418at2"/>
<sequence>MTIIWATRGRDWGFTFLRRGGIQDPLAPYEKVFSAMDAAPTACRRLAGAVGVRFPDPLGRRDGAGRLIPHEFVLTDEDAVAVTSVDDAVRIVWSQVADEYAQVWDAPQLPAPFD</sequence>
<gene>
    <name evidence="1" type="ORF">D7U36_01045</name>
</gene>
<accession>A0A8B3FVX8</accession>